<dbReference type="AlphaFoldDB" id="A0A0A9BRG2"/>
<proteinExistence type="predicted"/>
<accession>A0A0A9BRG2</accession>
<dbReference type="EMBL" id="GBRH01234180">
    <property type="protein sequence ID" value="JAD63715.1"/>
    <property type="molecule type" value="Transcribed_RNA"/>
</dbReference>
<evidence type="ECO:0000313" key="1">
    <source>
        <dbReference type="EMBL" id="JAD63715.1"/>
    </source>
</evidence>
<name>A0A0A9BRG2_ARUDO</name>
<reference evidence="1" key="2">
    <citation type="journal article" date="2015" name="Data Brief">
        <title>Shoot transcriptome of the giant reed, Arundo donax.</title>
        <authorList>
            <person name="Barrero R.A."/>
            <person name="Guerrero F.D."/>
            <person name="Moolhuijzen P."/>
            <person name="Goolsby J.A."/>
            <person name="Tidwell J."/>
            <person name="Bellgard S.E."/>
            <person name="Bellgard M.I."/>
        </authorList>
    </citation>
    <scope>NUCLEOTIDE SEQUENCE</scope>
    <source>
        <tissue evidence="1">Shoot tissue taken approximately 20 cm above the soil surface</tissue>
    </source>
</reference>
<organism evidence="1">
    <name type="scientific">Arundo donax</name>
    <name type="common">Giant reed</name>
    <name type="synonym">Donax arundinaceus</name>
    <dbReference type="NCBI Taxonomy" id="35708"/>
    <lineage>
        <taxon>Eukaryota</taxon>
        <taxon>Viridiplantae</taxon>
        <taxon>Streptophyta</taxon>
        <taxon>Embryophyta</taxon>
        <taxon>Tracheophyta</taxon>
        <taxon>Spermatophyta</taxon>
        <taxon>Magnoliopsida</taxon>
        <taxon>Liliopsida</taxon>
        <taxon>Poales</taxon>
        <taxon>Poaceae</taxon>
        <taxon>PACMAD clade</taxon>
        <taxon>Arundinoideae</taxon>
        <taxon>Arundineae</taxon>
        <taxon>Arundo</taxon>
    </lineage>
</organism>
<reference evidence="1" key="1">
    <citation type="submission" date="2014-09" db="EMBL/GenBank/DDBJ databases">
        <authorList>
            <person name="Magalhaes I.L.F."/>
            <person name="Oliveira U."/>
            <person name="Santos F.R."/>
            <person name="Vidigal T.H.D.A."/>
            <person name="Brescovit A.D."/>
            <person name="Santos A.J."/>
        </authorList>
    </citation>
    <scope>NUCLEOTIDE SEQUENCE</scope>
    <source>
        <tissue evidence="1">Shoot tissue taken approximately 20 cm above the soil surface</tissue>
    </source>
</reference>
<protein>
    <submittedName>
        <fullName evidence="1">Uncharacterized protein</fullName>
    </submittedName>
</protein>
<sequence length="31" mass="3318">MAKILLNFSTSELVVSALANKGRSGRNHTSD</sequence>